<comment type="caution">
    <text evidence="1">The sequence shown here is derived from an EMBL/GenBank/DDBJ whole genome shotgun (WGS) entry which is preliminary data.</text>
</comment>
<protein>
    <recommendedName>
        <fullName evidence="3">YjcQ protein</fullName>
    </recommendedName>
</protein>
<dbReference type="Gene3D" id="1.10.10.10">
    <property type="entry name" value="Winged helix-like DNA-binding domain superfamily/Winged helix DNA-binding domain"/>
    <property type="match status" value="1"/>
</dbReference>
<dbReference type="Proteomes" id="UP000006227">
    <property type="component" value="Unassembled WGS sequence"/>
</dbReference>
<evidence type="ECO:0000313" key="2">
    <source>
        <dbReference type="Proteomes" id="UP000006227"/>
    </source>
</evidence>
<dbReference type="AlphaFoldDB" id="F5VG86"/>
<dbReference type="EMBL" id="AFMN01000003">
    <property type="protein sequence ID" value="EGL98057.1"/>
    <property type="molecule type" value="Genomic_DNA"/>
</dbReference>
<evidence type="ECO:0008006" key="3">
    <source>
        <dbReference type="Google" id="ProtNLM"/>
    </source>
</evidence>
<dbReference type="InterPro" id="IPR018597">
    <property type="entry name" value="Phage_Tuc2009_YjcQ"/>
</dbReference>
<dbReference type="InterPro" id="IPR036390">
    <property type="entry name" value="WH_DNA-bd_sf"/>
</dbReference>
<evidence type="ECO:0000313" key="1">
    <source>
        <dbReference type="EMBL" id="EGL98057.1"/>
    </source>
</evidence>
<dbReference type="RefSeq" id="WP_003706814.1">
    <property type="nucleotide sequence ID" value="NZ_AFMN01000003.1"/>
</dbReference>
<organism evidence="1 2">
    <name type="scientific">Ligilactobacillus salivarius NIAS840</name>
    <dbReference type="NCBI Taxonomy" id="1029822"/>
    <lineage>
        <taxon>Bacteria</taxon>
        <taxon>Bacillati</taxon>
        <taxon>Bacillota</taxon>
        <taxon>Bacilli</taxon>
        <taxon>Lactobacillales</taxon>
        <taxon>Lactobacillaceae</taxon>
        <taxon>Ligilactobacillus</taxon>
    </lineage>
</organism>
<proteinExistence type="predicted"/>
<dbReference type="Pfam" id="PF09639">
    <property type="entry name" value="YjcQ"/>
    <property type="match status" value="1"/>
</dbReference>
<gene>
    <name evidence="1" type="ORF">NIAS840_01806</name>
</gene>
<accession>F5VG86</accession>
<reference evidence="1 2" key="1">
    <citation type="journal article" date="2011" name="J. Bacteriol.">
        <title>Genome Sequence of Lactobacillus salivarius NIAS840, Isolated from Chicken Intestine.</title>
        <authorList>
            <person name="Ham J.S."/>
            <person name="Kim H.W."/>
            <person name="Seol K.H."/>
            <person name="Jang A."/>
            <person name="Jeong S.G."/>
            <person name="Oh M.H."/>
            <person name="Kim D.H."/>
            <person name="Kang D.K."/>
            <person name="Kim G.B."/>
            <person name="Cha C.J."/>
        </authorList>
    </citation>
    <scope>NUCLEOTIDE SEQUENCE [LARGE SCALE GENOMIC DNA]</scope>
    <source>
        <strain evidence="1 2">NIAS840</strain>
    </source>
</reference>
<dbReference type="PATRIC" id="fig|1029822.3.peg.1800"/>
<dbReference type="InterPro" id="IPR036388">
    <property type="entry name" value="WH-like_DNA-bd_sf"/>
</dbReference>
<sequence>MAKDDYYVIVFRVLTYLYNCLKQDEVVDMQKLTPEYLGINQRYFGYIFDTLDDEGLILNKAYYEDMLGKHLESDIMVSPKGISFLHENSTIAKVKNSAKGILDIIGDIPGL</sequence>
<dbReference type="SUPFAM" id="SSF46785">
    <property type="entry name" value="Winged helix' DNA-binding domain"/>
    <property type="match status" value="1"/>
</dbReference>
<name>F5VG86_9LACO</name>